<proteinExistence type="predicted"/>
<feature type="compositionally biased region" description="Basic and acidic residues" evidence="1">
    <location>
        <begin position="350"/>
        <end position="359"/>
    </location>
</feature>
<dbReference type="InterPro" id="IPR027956">
    <property type="entry name" value="CIROZ"/>
</dbReference>
<name>A0A5F8GEN7_MONDO</name>
<sequence>MNTSVDFLSLWMVSGYYAYSLEAMCPLGSSQPGPEVLVQIPKQGLGLVKRGSRNTEVLTLQNLRVSQANSFTVTENRDFVVVSIPASDVLQSQQCQEAQGAPSMQSFYRLDLNLEFAEVTGPVRWTVENFFHCADPPSPSGAMTPESFLAEVSPPVRKHLSEHYVPGMEVLQPDSPASVTTLSTVPSPPPSSRALPSSPPSVGMQSASLFPVQAAQRTSFGDLQREPFRSLASGRGHRGQAVGISPALCLQLRILSTSPREYSASAGPVSPLSSRCLTPSHPTEPSSSTRPIPRASLPATVSFQDADGSLTGLHSAAPLPRLWLSSHDKRRPSRMPVTVLPNQGTPVSEKPSKATEKTPKTISKGIVPEPSDAAPQDRVLLQMTTALATGQNDGPRRHPASPRTEAPFSENSSSDSTAHPLPSFDTLSPKREREWTLKAQAVTVEIGGGAIVPSAPGAVMDQEGTKDPTEEGMAPWPPSATFRDAPRPPSVITGANSQSLQPTLPVPTDAPLFSVPGSHLTLPELVSFRSTEYSGHLQKAFTSPADGHRETRNRQDFAQLPDEPKQLRSLVGANRTEIAGNSQRKSGRRSAGLQGGRPPAGRYVASTLAGEKAATLDGHKQTQETTGFQGVLFPTSEPARTTRRDPAFLQDGTKAVLATNLPPEVPEEVGWPDTRAESQRKSPLLWKDVADTNRGRMSYTSSLEAIVSDGSITRQEWPKTDGPPSPMGYVRRNQRAFGQEASHPSLFLPGVLPKERWSEPPERALEDLIGWTPASSKVTRSSEAIRTRGAGSMAAGTGGWGTTQTSRSWPPQTLHPTSYLSLASEAASPSISKPTEPGDPFPTGH</sequence>
<dbReference type="PANTHER" id="PTHR38653:SF1">
    <property type="entry name" value="GENE 572-RELATED"/>
    <property type="match status" value="1"/>
</dbReference>
<feature type="region of interest" description="Disordered" evidence="1">
    <location>
        <begin position="324"/>
        <end position="375"/>
    </location>
</feature>
<feature type="region of interest" description="Disordered" evidence="1">
    <location>
        <begin position="541"/>
        <end position="602"/>
    </location>
</feature>
<feature type="region of interest" description="Disordered" evidence="1">
    <location>
        <begin position="779"/>
        <end position="845"/>
    </location>
</feature>
<feature type="domain" description="CIROZ beta" evidence="2">
    <location>
        <begin position="29"/>
        <end position="133"/>
    </location>
</feature>
<dbReference type="Proteomes" id="UP000002280">
    <property type="component" value="Chromosome 4"/>
</dbReference>
<evidence type="ECO:0000313" key="3">
    <source>
        <dbReference type="Ensembl" id="ENSMODP00000046043.1"/>
    </source>
</evidence>
<reference evidence="3" key="3">
    <citation type="submission" date="2025-09" db="UniProtKB">
        <authorList>
            <consortium name="Ensembl"/>
        </authorList>
    </citation>
    <scope>IDENTIFICATION</scope>
</reference>
<evidence type="ECO:0000256" key="1">
    <source>
        <dbReference type="SAM" id="MobiDB-lite"/>
    </source>
</evidence>
<evidence type="ECO:0000259" key="2">
    <source>
        <dbReference type="Pfam" id="PF15094"/>
    </source>
</evidence>
<dbReference type="InParanoid" id="A0A5F8GEN7"/>
<feature type="compositionally biased region" description="Basic and acidic residues" evidence="1">
    <location>
        <begin position="546"/>
        <end position="555"/>
    </location>
</feature>
<protein>
    <recommendedName>
        <fullName evidence="2">CIROZ beta domain-containing protein</fullName>
    </recommendedName>
</protein>
<feature type="compositionally biased region" description="Low complexity" evidence="1">
    <location>
        <begin position="278"/>
        <end position="291"/>
    </location>
</feature>
<dbReference type="PANTHER" id="PTHR38653">
    <property type="entry name" value="GENE 572-RELATED"/>
    <property type="match status" value="1"/>
</dbReference>
<dbReference type="Ensembl" id="ENSMODT00000063021.1">
    <property type="protein sequence ID" value="ENSMODP00000046043.1"/>
    <property type="gene ID" value="ENSMODG00000037627.1"/>
</dbReference>
<feature type="region of interest" description="Disordered" evidence="1">
    <location>
        <begin position="261"/>
        <end position="294"/>
    </location>
</feature>
<feature type="region of interest" description="Disordered" evidence="1">
    <location>
        <begin position="453"/>
        <end position="474"/>
    </location>
</feature>
<dbReference type="InterPro" id="IPR049521">
    <property type="entry name" value="CIROZ_b"/>
</dbReference>
<feature type="compositionally biased region" description="Low complexity" evidence="1">
    <location>
        <begin position="175"/>
        <end position="185"/>
    </location>
</feature>
<organism evidence="3 4">
    <name type="scientific">Monodelphis domestica</name>
    <name type="common">Gray short-tailed opossum</name>
    <dbReference type="NCBI Taxonomy" id="13616"/>
    <lineage>
        <taxon>Eukaryota</taxon>
        <taxon>Metazoa</taxon>
        <taxon>Chordata</taxon>
        <taxon>Craniata</taxon>
        <taxon>Vertebrata</taxon>
        <taxon>Euteleostomi</taxon>
        <taxon>Mammalia</taxon>
        <taxon>Metatheria</taxon>
        <taxon>Didelphimorphia</taxon>
        <taxon>Didelphidae</taxon>
        <taxon>Monodelphis</taxon>
    </lineage>
</organism>
<feature type="region of interest" description="Disordered" evidence="1">
    <location>
        <begin position="175"/>
        <end position="205"/>
    </location>
</feature>
<dbReference type="Bgee" id="ENSMODG00000037627">
    <property type="expression patterns" value="Expressed in skeletal muscle tissue"/>
</dbReference>
<keyword evidence="4" id="KW-1185">Reference proteome</keyword>
<dbReference type="GeneTree" id="ENSGT00980000200560"/>
<reference evidence="3" key="2">
    <citation type="submission" date="2025-08" db="UniProtKB">
        <authorList>
            <consortium name="Ensembl"/>
        </authorList>
    </citation>
    <scope>IDENTIFICATION</scope>
</reference>
<feature type="compositionally biased region" description="Polar residues" evidence="1">
    <location>
        <begin position="809"/>
        <end position="833"/>
    </location>
</feature>
<feature type="region of interest" description="Disordered" evidence="1">
    <location>
        <begin position="388"/>
        <end position="428"/>
    </location>
</feature>
<dbReference type="Pfam" id="PF15094">
    <property type="entry name" value="DUF4556"/>
    <property type="match status" value="1"/>
</dbReference>
<evidence type="ECO:0000313" key="4">
    <source>
        <dbReference type="Proteomes" id="UP000002280"/>
    </source>
</evidence>
<reference evidence="3 4" key="1">
    <citation type="journal article" date="2007" name="Nature">
        <title>Genome of the marsupial Monodelphis domestica reveals innovation in non-coding sequences.</title>
        <authorList>
            <person name="Mikkelsen T.S."/>
            <person name="Wakefield M.J."/>
            <person name="Aken B."/>
            <person name="Amemiya C.T."/>
            <person name="Chang J.L."/>
            <person name="Duke S."/>
            <person name="Garber M."/>
            <person name="Gentles A.J."/>
            <person name="Goodstadt L."/>
            <person name="Heger A."/>
            <person name="Jurka J."/>
            <person name="Kamal M."/>
            <person name="Mauceli E."/>
            <person name="Searle S.M."/>
            <person name="Sharpe T."/>
            <person name="Baker M.L."/>
            <person name="Batzer M.A."/>
            <person name="Benos P.V."/>
            <person name="Belov K."/>
            <person name="Clamp M."/>
            <person name="Cook A."/>
            <person name="Cuff J."/>
            <person name="Das R."/>
            <person name="Davidow L."/>
            <person name="Deakin J.E."/>
            <person name="Fazzari M.J."/>
            <person name="Glass J.L."/>
            <person name="Grabherr M."/>
            <person name="Greally J.M."/>
            <person name="Gu W."/>
            <person name="Hore T.A."/>
            <person name="Huttley G.A."/>
            <person name="Kleber M."/>
            <person name="Jirtle R.L."/>
            <person name="Koina E."/>
            <person name="Lee J.T."/>
            <person name="Mahony S."/>
            <person name="Marra M.A."/>
            <person name="Miller R.D."/>
            <person name="Nicholls R.D."/>
            <person name="Oda M."/>
            <person name="Papenfuss A.T."/>
            <person name="Parra Z.E."/>
            <person name="Pollock D.D."/>
            <person name="Ray D.A."/>
            <person name="Schein J.E."/>
            <person name="Speed T.P."/>
            <person name="Thompson K."/>
            <person name="VandeBerg J.L."/>
            <person name="Wade C.M."/>
            <person name="Walker J.A."/>
            <person name="Waters P.D."/>
            <person name="Webber C."/>
            <person name="Weidman J.R."/>
            <person name="Xie X."/>
            <person name="Zody M.C."/>
            <person name="Baldwin J."/>
            <person name="Abdouelleil A."/>
            <person name="Abdulkadir J."/>
            <person name="Abebe A."/>
            <person name="Abera B."/>
            <person name="Abreu J."/>
            <person name="Acer S.C."/>
            <person name="Aftuck L."/>
            <person name="Alexander A."/>
            <person name="An P."/>
            <person name="Anderson E."/>
            <person name="Anderson S."/>
            <person name="Arachi H."/>
            <person name="Azer M."/>
            <person name="Bachantsang P."/>
            <person name="Barry A."/>
            <person name="Bayul T."/>
            <person name="Berlin A."/>
            <person name="Bessette D."/>
            <person name="Bloom T."/>
            <person name="Bloom T."/>
            <person name="Boguslavskiy L."/>
            <person name="Bonnet C."/>
            <person name="Boukhgalter B."/>
            <person name="Bourzgui I."/>
            <person name="Brown A."/>
            <person name="Cahill P."/>
            <person name="Channer S."/>
            <person name="Cheshatsang Y."/>
            <person name="Chuda L."/>
            <person name="Citroen M."/>
            <person name="Collymore A."/>
            <person name="Cooke P."/>
            <person name="Costello M."/>
            <person name="D'Aco K."/>
            <person name="Daza R."/>
            <person name="De Haan G."/>
            <person name="DeGray S."/>
            <person name="DeMaso C."/>
            <person name="Dhargay N."/>
            <person name="Dooley K."/>
            <person name="Dooley E."/>
            <person name="Doricent M."/>
            <person name="Dorje P."/>
            <person name="Dorjee K."/>
            <person name="Dupes A."/>
            <person name="Elong R."/>
            <person name="Falk J."/>
            <person name="Farina A."/>
            <person name="Faro S."/>
            <person name="Ferguson D."/>
            <person name="Fisher S."/>
            <person name="Foley C.D."/>
            <person name="Franke A."/>
            <person name="Friedrich D."/>
            <person name="Gadbois L."/>
            <person name="Gearin G."/>
            <person name="Gearin C.R."/>
            <person name="Giannoukos G."/>
            <person name="Goode T."/>
            <person name="Graham J."/>
            <person name="Grandbois E."/>
            <person name="Grewal S."/>
            <person name="Gyaltsen K."/>
            <person name="Hafez N."/>
            <person name="Hagos B."/>
            <person name="Hall J."/>
            <person name="Henson C."/>
            <person name="Hollinger A."/>
            <person name="Honan T."/>
            <person name="Huard M.D."/>
            <person name="Hughes L."/>
            <person name="Hurhula B."/>
            <person name="Husby M.E."/>
            <person name="Kamat A."/>
            <person name="Kanga B."/>
            <person name="Kashin S."/>
            <person name="Khazanovich D."/>
            <person name="Kisner P."/>
            <person name="Lance K."/>
            <person name="Lara M."/>
            <person name="Lee W."/>
            <person name="Lennon N."/>
            <person name="Letendre F."/>
            <person name="LeVine R."/>
            <person name="Lipovsky A."/>
            <person name="Liu X."/>
            <person name="Liu J."/>
            <person name="Liu S."/>
            <person name="Lokyitsang T."/>
            <person name="Lokyitsang Y."/>
            <person name="Lubonja R."/>
            <person name="Lui A."/>
            <person name="MacDonald P."/>
            <person name="Magnisalis V."/>
            <person name="Maru K."/>
            <person name="Matthews C."/>
            <person name="McCusker W."/>
            <person name="McDonough S."/>
            <person name="Mehta T."/>
            <person name="Meldrim J."/>
            <person name="Meneus L."/>
            <person name="Mihai O."/>
            <person name="Mihalev A."/>
            <person name="Mihova T."/>
            <person name="Mittelman R."/>
            <person name="Mlenga V."/>
            <person name="Montmayeur A."/>
            <person name="Mulrain L."/>
            <person name="Navidi A."/>
            <person name="Naylor J."/>
            <person name="Negash T."/>
            <person name="Nguyen T."/>
            <person name="Nguyen N."/>
            <person name="Nicol R."/>
            <person name="Norbu C."/>
            <person name="Norbu N."/>
            <person name="Novod N."/>
            <person name="O'Neill B."/>
            <person name="Osman S."/>
            <person name="Markiewicz E."/>
            <person name="Oyono O.L."/>
            <person name="Patti C."/>
            <person name="Phunkhang P."/>
            <person name="Pierre F."/>
            <person name="Priest M."/>
            <person name="Raghuraman S."/>
            <person name="Rege F."/>
            <person name="Reyes R."/>
            <person name="Rise C."/>
            <person name="Rogov P."/>
            <person name="Ross K."/>
            <person name="Ryan E."/>
            <person name="Settipalli S."/>
            <person name="Shea T."/>
            <person name="Sherpa N."/>
            <person name="Shi L."/>
            <person name="Shih D."/>
            <person name="Sparrow T."/>
            <person name="Spaulding J."/>
            <person name="Stalker J."/>
            <person name="Stange-Thomann N."/>
            <person name="Stavropoulos S."/>
            <person name="Stone C."/>
            <person name="Strader C."/>
            <person name="Tesfaye S."/>
            <person name="Thomson T."/>
            <person name="Thoulutsang Y."/>
            <person name="Thoulutsang D."/>
            <person name="Topham K."/>
            <person name="Topping I."/>
            <person name="Tsamla T."/>
            <person name="Vassiliev H."/>
            <person name="Vo A."/>
            <person name="Wangchuk T."/>
            <person name="Wangdi T."/>
            <person name="Weiand M."/>
            <person name="Wilkinson J."/>
            <person name="Wilson A."/>
            <person name="Yadav S."/>
            <person name="Young G."/>
            <person name="Yu Q."/>
            <person name="Zembek L."/>
            <person name="Zhong D."/>
            <person name="Zimmer A."/>
            <person name="Zwirko Z."/>
            <person name="Jaffe D.B."/>
            <person name="Alvarez P."/>
            <person name="Brockman W."/>
            <person name="Butler J."/>
            <person name="Chin C."/>
            <person name="Gnerre S."/>
            <person name="MacCallum I."/>
            <person name="Graves J.A."/>
            <person name="Ponting C.P."/>
            <person name="Breen M."/>
            <person name="Samollow P.B."/>
            <person name="Lander E.S."/>
            <person name="Lindblad-Toh K."/>
        </authorList>
    </citation>
    <scope>NUCLEOTIDE SEQUENCE [LARGE SCALE GENOMIC DNA]</scope>
</reference>
<accession>A0A5F8GEN7</accession>
<dbReference type="AlphaFoldDB" id="A0A5F8GEN7"/>